<sequence length="499" mass="57921">MSSSCPMPQSQDIPGCLGYTLVKISVHTTTTITNCLKVCTLNPCTAKYNKLQVTHPEIQNTLEFRYRDPSRRTEYSLKESELIRQRIKNELPMKPAWKINPISAGYDRLWPLRDVAVTVDIPEDIQFTIPEADDKRNGVKLGATIVNKLGEVTPDMMNDERIELIMKYFRKIFFTEVNHVYKFTPSQLLQMLYLIFNNFRLATKRRKSIYLECSCKLDTQKGRCPVTYAIHYDAQNNVYYMRPTKDTQHIHDFDLSMDRIRSAGYGLPEHEWRDQYKARFQRVSSRINMLSRKARFSIPAGIPEDGQFTIVFTKEMQGKQVVSILKDLVKNTSRPLEVHPSIHKAYEKLFDISDEVYAFSCSQLCQLLQIYQKCLRLEPNSEGHSTVLLCNPTMTRSSVKVNPCRFRWTLTADYIKSQFYLSKLSGEHSHGINDCALKCGVHPSVNRLRSSEVLPSTTHSKRSREVLPYARPKRPIKRIRVKKVEPYSTNLLSRRTRDN</sequence>
<reference evidence="2" key="1">
    <citation type="submission" date="2023-04" db="EMBL/GenBank/DDBJ databases">
        <title>Ambrosiozyma monospora NBRC 1965.</title>
        <authorList>
            <person name="Ichikawa N."/>
            <person name="Sato H."/>
            <person name="Tonouchi N."/>
        </authorList>
    </citation>
    <scope>NUCLEOTIDE SEQUENCE</scope>
    <source>
        <strain evidence="2">NBRC 1965</strain>
    </source>
</reference>
<organism evidence="2 3">
    <name type="scientific">Ambrosiozyma monospora</name>
    <name type="common">Yeast</name>
    <name type="synonym">Endomycopsis monosporus</name>
    <dbReference type="NCBI Taxonomy" id="43982"/>
    <lineage>
        <taxon>Eukaryota</taxon>
        <taxon>Fungi</taxon>
        <taxon>Dikarya</taxon>
        <taxon>Ascomycota</taxon>
        <taxon>Saccharomycotina</taxon>
        <taxon>Pichiomycetes</taxon>
        <taxon>Pichiales</taxon>
        <taxon>Pichiaceae</taxon>
        <taxon>Ambrosiozyma</taxon>
    </lineage>
</organism>
<dbReference type="Proteomes" id="UP001165063">
    <property type="component" value="Unassembled WGS sequence"/>
</dbReference>
<dbReference type="EMBL" id="BSXU01003183">
    <property type="protein sequence ID" value="GMG39762.1"/>
    <property type="molecule type" value="Genomic_DNA"/>
</dbReference>
<evidence type="ECO:0000256" key="1">
    <source>
        <dbReference type="SAM" id="MobiDB-lite"/>
    </source>
</evidence>
<accession>A0A9W6Z389</accession>
<evidence type="ECO:0000313" key="2">
    <source>
        <dbReference type="EMBL" id="GMG39762.1"/>
    </source>
</evidence>
<evidence type="ECO:0000313" key="3">
    <source>
        <dbReference type="Proteomes" id="UP001165063"/>
    </source>
</evidence>
<dbReference type="AlphaFoldDB" id="A0A9W6Z389"/>
<feature type="region of interest" description="Disordered" evidence="1">
    <location>
        <begin position="450"/>
        <end position="472"/>
    </location>
</feature>
<proteinExistence type="predicted"/>
<gene>
    <name evidence="2" type="ORF">Amon01_000559600</name>
</gene>
<keyword evidence="3" id="KW-1185">Reference proteome</keyword>
<name>A0A9W6Z389_AMBMO</name>
<comment type="caution">
    <text evidence="2">The sequence shown here is derived from an EMBL/GenBank/DDBJ whole genome shotgun (WGS) entry which is preliminary data.</text>
</comment>
<protein>
    <submittedName>
        <fullName evidence="2">Unnamed protein product</fullName>
    </submittedName>
</protein>